<dbReference type="InterPro" id="IPR027545">
    <property type="entry name" value="Kynurenine_monooxygenase"/>
</dbReference>
<keyword evidence="5 10" id="KW-0521">NADP</keyword>
<dbReference type="SUPFAM" id="SSF51905">
    <property type="entry name" value="FAD/NAD(P)-binding domain"/>
    <property type="match status" value="1"/>
</dbReference>
<feature type="domain" description="FAD-binding" evidence="12">
    <location>
        <begin position="3"/>
        <end position="368"/>
    </location>
</feature>
<dbReference type="InterPro" id="IPR036188">
    <property type="entry name" value="FAD/NAD-bd_sf"/>
</dbReference>
<evidence type="ECO:0000256" key="8">
    <source>
        <dbReference type="ARBA" id="ARBA00023128"/>
    </source>
</evidence>
<organism evidence="13 14">
    <name type="scientific">Haemonchus contortus</name>
    <name type="common">Barber pole worm</name>
    <dbReference type="NCBI Taxonomy" id="6289"/>
    <lineage>
        <taxon>Eukaryota</taxon>
        <taxon>Metazoa</taxon>
        <taxon>Ecdysozoa</taxon>
        <taxon>Nematoda</taxon>
        <taxon>Chromadorea</taxon>
        <taxon>Rhabditida</taxon>
        <taxon>Rhabditina</taxon>
        <taxon>Rhabditomorpha</taxon>
        <taxon>Strongyloidea</taxon>
        <taxon>Trichostrongylidae</taxon>
        <taxon>Haemonchus</taxon>
    </lineage>
</organism>
<evidence type="ECO:0000256" key="4">
    <source>
        <dbReference type="ARBA" id="ARBA00022827"/>
    </source>
</evidence>
<keyword evidence="13" id="KW-1185">Reference proteome</keyword>
<dbReference type="InterPro" id="IPR002938">
    <property type="entry name" value="FAD-bd"/>
</dbReference>
<evidence type="ECO:0000313" key="13">
    <source>
        <dbReference type="Proteomes" id="UP000025227"/>
    </source>
</evidence>
<dbReference type="GO" id="GO:0019805">
    <property type="term" value="P:quinolinate biosynthetic process"/>
    <property type="evidence" value="ECO:0007669"/>
    <property type="project" value="UniProtKB-UniRule"/>
</dbReference>
<dbReference type="PANTHER" id="PTHR46028:SF2">
    <property type="entry name" value="KYNURENINE 3-MONOOXYGENASE"/>
    <property type="match status" value="1"/>
</dbReference>
<protein>
    <recommendedName>
        <fullName evidence="10">Kynurenine 3-monooxygenase</fullName>
        <ecNumber evidence="10">1.14.13.9</ecNumber>
    </recommendedName>
    <alternativeName>
        <fullName evidence="10">Kynurenine 3-hydroxylase</fullName>
    </alternativeName>
</protein>
<dbReference type="GO" id="GO:0071949">
    <property type="term" value="F:FAD binding"/>
    <property type="evidence" value="ECO:0007669"/>
    <property type="project" value="InterPro"/>
</dbReference>
<dbReference type="Gene3D" id="3.50.50.60">
    <property type="entry name" value="FAD/NAD(P)-binding domain"/>
    <property type="match status" value="1"/>
</dbReference>
<comment type="subcellular location">
    <subcellularLocation>
        <location evidence="10">Mitochondrion</location>
    </subcellularLocation>
    <subcellularLocation>
        <location evidence="10">Membrane</location>
        <topology evidence="10">Multi-pass membrane protein</topology>
    </subcellularLocation>
</comment>
<reference evidence="14" key="1">
    <citation type="submission" date="2020-12" db="UniProtKB">
        <authorList>
            <consortium name="WormBaseParasite"/>
        </authorList>
    </citation>
    <scope>IDENTIFICATION</scope>
    <source>
        <strain evidence="14">MHco3</strain>
    </source>
</reference>
<proteinExistence type="inferred from homology"/>
<keyword evidence="7 10" id="KW-0503">Monooxygenase</keyword>
<keyword evidence="3 10" id="KW-0662">Pyridine nucleotide biosynthesis</keyword>
<dbReference type="Proteomes" id="UP000025227">
    <property type="component" value="Unplaced"/>
</dbReference>
<keyword evidence="8 10" id="KW-0496">Mitochondrion</keyword>
<dbReference type="GO" id="GO:0006569">
    <property type="term" value="P:L-tryptophan catabolic process"/>
    <property type="evidence" value="ECO:0007669"/>
    <property type="project" value="UniProtKB-UniRule"/>
</dbReference>
<dbReference type="GO" id="GO:0004502">
    <property type="term" value="F:kynurenine 3-monooxygenase activity"/>
    <property type="evidence" value="ECO:0007669"/>
    <property type="project" value="UniProtKB-UniRule"/>
</dbReference>
<evidence type="ECO:0000256" key="6">
    <source>
        <dbReference type="ARBA" id="ARBA00023002"/>
    </source>
</evidence>
<dbReference type="FunFam" id="3.50.50.60:FF:000129">
    <property type="entry name" value="Kynurenine 3-monooxygenase"/>
    <property type="match status" value="1"/>
</dbReference>
<evidence type="ECO:0000259" key="12">
    <source>
        <dbReference type="Pfam" id="PF01494"/>
    </source>
</evidence>
<dbReference type="GO" id="GO:0005741">
    <property type="term" value="C:mitochondrial outer membrane"/>
    <property type="evidence" value="ECO:0007669"/>
    <property type="project" value="TreeGrafter"/>
</dbReference>
<evidence type="ECO:0000256" key="5">
    <source>
        <dbReference type="ARBA" id="ARBA00022857"/>
    </source>
</evidence>
<evidence type="ECO:0000256" key="11">
    <source>
        <dbReference type="SAM" id="Phobius"/>
    </source>
</evidence>
<dbReference type="GO" id="GO:0043420">
    <property type="term" value="P:anthranilate metabolic process"/>
    <property type="evidence" value="ECO:0007669"/>
    <property type="project" value="UniProtKB-UniRule"/>
</dbReference>
<dbReference type="HAMAP" id="MF_01971">
    <property type="entry name" value="Kynurenine_monooxygenase"/>
    <property type="match status" value="1"/>
</dbReference>
<comment type="catalytic activity">
    <reaction evidence="9 10">
        <text>L-kynurenine + NADPH + O2 + H(+) = 3-hydroxy-L-kynurenine + NADP(+) + H2O</text>
        <dbReference type="Rhea" id="RHEA:20545"/>
        <dbReference type="ChEBI" id="CHEBI:15377"/>
        <dbReference type="ChEBI" id="CHEBI:15378"/>
        <dbReference type="ChEBI" id="CHEBI:15379"/>
        <dbReference type="ChEBI" id="CHEBI:57783"/>
        <dbReference type="ChEBI" id="CHEBI:57959"/>
        <dbReference type="ChEBI" id="CHEBI:58125"/>
        <dbReference type="ChEBI" id="CHEBI:58349"/>
        <dbReference type="EC" id="1.14.13.9"/>
    </reaction>
</comment>
<dbReference type="OrthoDB" id="10053569at2759"/>
<dbReference type="GO" id="GO:0070189">
    <property type="term" value="P:kynurenine metabolic process"/>
    <property type="evidence" value="ECO:0007669"/>
    <property type="project" value="TreeGrafter"/>
</dbReference>
<keyword evidence="10 11" id="KW-0472">Membrane</keyword>
<evidence type="ECO:0000256" key="3">
    <source>
        <dbReference type="ARBA" id="ARBA00022642"/>
    </source>
</evidence>
<keyword evidence="6 10" id="KW-0560">Oxidoreductase</keyword>
<dbReference type="Pfam" id="PF01494">
    <property type="entry name" value="FAD_binding_3"/>
    <property type="match status" value="1"/>
</dbReference>
<sequence>MPKVVIAGAGLVGSLNACYFAQRGWDVEVYEYRRDIRTMDHVPGRSINLALSQRGKCALEEVGLKDYIVEQGVALYARLVHNIDGKTFSRQPYGQPGEHIVSINRRHLNEVLITQAESSKKVRFFFEHKVRSVDLDKKELHVSFIGGSRIPKPGQSASSAKVTDIVVKADLVIACDGAYSAVRKSLANQPRFDYSQEYIGHGYLELNILPKNGEYALEPNVFHVWPRGQLTLIALANRDKTFTVTIFAPFSEFENSMSNPKDVESFFKKNFPDAYELLGRDHLLDTFRRVRPQALVSIKCRPHDFGNFVLLAGDAAHAMAPFYGQGMNCGFEDCLVLKEMLDACNDDIPKTLKMYSENRVRDAHTIIDLAMYNYEELKDLVNHPSYKLRKKIDLFLNWLFPKTWIPRYSMVTFTRMPYHKVVEERQWQDKMLSRLQYSFASIAAVLAIVAAYSARKHGVL</sequence>
<keyword evidence="4 10" id="KW-0274">FAD</keyword>
<keyword evidence="11" id="KW-1133">Transmembrane helix</keyword>
<comment type="cofactor">
    <cofactor evidence="1 10">
        <name>FAD</name>
        <dbReference type="ChEBI" id="CHEBI:57692"/>
    </cofactor>
</comment>
<dbReference type="EC" id="1.14.13.9" evidence="10"/>
<evidence type="ECO:0000256" key="1">
    <source>
        <dbReference type="ARBA" id="ARBA00001974"/>
    </source>
</evidence>
<feature type="transmembrane region" description="Helical" evidence="11">
    <location>
        <begin position="435"/>
        <end position="454"/>
    </location>
</feature>
<keyword evidence="11" id="KW-0812">Transmembrane</keyword>
<name>A0A7I4YUX4_HAECO</name>
<comment type="similarity">
    <text evidence="10">Belongs to the aromatic-ring hydroxylase family. KMO subfamily.</text>
</comment>
<dbReference type="PANTHER" id="PTHR46028">
    <property type="entry name" value="KYNURENINE 3-MONOOXYGENASE"/>
    <property type="match status" value="1"/>
</dbReference>
<dbReference type="OMA" id="REFMFIA"/>
<dbReference type="AlphaFoldDB" id="A0A7I4YUX4"/>
<dbReference type="UniPathway" id="UPA00253">
    <property type="reaction ID" value="UER00328"/>
</dbReference>
<evidence type="ECO:0000256" key="7">
    <source>
        <dbReference type="ARBA" id="ARBA00023033"/>
    </source>
</evidence>
<comment type="function">
    <text evidence="10">Catalyzes the hydroxylation of L-kynurenine (L-Kyn) to form 3-hydroxy-L-kynurenine (L-3OHKyn). Required for synthesis of quinolinic acid.</text>
</comment>
<dbReference type="WBParaSite" id="HCON_00143660-00001">
    <property type="protein sequence ID" value="HCON_00143660-00001"/>
    <property type="gene ID" value="HCON_00143660"/>
</dbReference>
<accession>A0A7I4YUX4</accession>
<evidence type="ECO:0000256" key="2">
    <source>
        <dbReference type="ARBA" id="ARBA00022630"/>
    </source>
</evidence>
<dbReference type="PRINTS" id="PR00420">
    <property type="entry name" value="RNGMNOXGNASE"/>
</dbReference>
<dbReference type="GO" id="GO:0034354">
    <property type="term" value="P:'de novo' NAD+ biosynthetic process from L-tryptophan"/>
    <property type="evidence" value="ECO:0007669"/>
    <property type="project" value="UniProtKB-UniRule"/>
</dbReference>
<comment type="pathway">
    <text evidence="10">Cofactor biosynthesis; NAD(+) biosynthesis; quinolinate from L-kynurenine: step 1/3.</text>
</comment>
<evidence type="ECO:0000256" key="10">
    <source>
        <dbReference type="HAMAP-Rule" id="MF_03018"/>
    </source>
</evidence>
<keyword evidence="2 10" id="KW-0285">Flavoprotein</keyword>
<evidence type="ECO:0000313" key="14">
    <source>
        <dbReference type="WBParaSite" id="HCON_00143660-00001"/>
    </source>
</evidence>
<evidence type="ECO:0000256" key="9">
    <source>
        <dbReference type="ARBA" id="ARBA00047818"/>
    </source>
</evidence>